<feature type="compositionally biased region" description="Polar residues" evidence="1">
    <location>
        <begin position="122"/>
        <end position="140"/>
    </location>
</feature>
<organism evidence="3">
    <name type="scientific">marine sediment metagenome</name>
    <dbReference type="NCBI Taxonomy" id="412755"/>
    <lineage>
        <taxon>unclassified sequences</taxon>
        <taxon>metagenomes</taxon>
        <taxon>ecological metagenomes</taxon>
    </lineage>
</organism>
<evidence type="ECO:0000256" key="2">
    <source>
        <dbReference type="SAM" id="Phobius"/>
    </source>
</evidence>
<feature type="non-terminal residue" evidence="3">
    <location>
        <position position="189"/>
    </location>
</feature>
<evidence type="ECO:0000256" key="1">
    <source>
        <dbReference type="SAM" id="MobiDB-lite"/>
    </source>
</evidence>
<keyword evidence="2" id="KW-1133">Transmembrane helix</keyword>
<proteinExistence type="predicted"/>
<reference evidence="3" key="1">
    <citation type="journal article" date="2014" name="Front. Microbiol.">
        <title>High frequency of phylogenetically diverse reductive dehalogenase-homologous genes in deep subseafloor sedimentary metagenomes.</title>
        <authorList>
            <person name="Kawai M."/>
            <person name="Futagami T."/>
            <person name="Toyoda A."/>
            <person name="Takaki Y."/>
            <person name="Nishi S."/>
            <person name="Hori S."/>
            <person name="Arai W."/>
            <person name="Tsubouchi T."/>
            <person name="Morono Y."/>
            <person name="Uchiyama I."/>
            <person name="Ito T."/>
            <person name="Fujiyama A."/>
            <person name="Inagaki F."/>
            <person name="Takami H."/>
        </authorList>
    </citation>
    <scope>NUCLEOTIDE SEQUENCE</scope>
    <source>
        <strain evidence="3">Expedition CK06-06</strain>
    </source>
</reference>
<name>X0S983_9ZZZZ</name>
<evidence type="ECO:0000313" key="3">
    <source>
        <dbReference type="EMBL" id="GAF77569.1"/>
    </source>
</evidence>
<sequence>MTQLKAKHPHKNKTFSDFGRSFIYAKSNNMLELFSMALTGTGSWNRSARARLAIFVFIIVGTFFCAAQPSVATPLETPYLKYDAAENRLGIYCDGTLVGYIGRGDAYFLLEQQGKPPEEIPISSTNLASDSETSEGQNTKRFSQLTTATKILTVTGKLSSLGSFEETFQVETLHGSQIIKSRLTITLEK</sequence>
<comment type="caution">
    <text evidence="3">The sequence shown here is derived from an EMBL/GenBank/DDBJ whole genome shotgun (WGS) entry which is preliminary data.</text>
</comment>
<gene>
    <name evidence="3" type="ORF">S01H1_18091</name>
</gene>
<feature type="transmembrane region" description="Helical" evidence="2">
    <location>
        <begin position="52"/>
        <end position="71"/>
    </location>
</feature>
<accession>X0S983</accession>
<protein>
    <submittedName>
        <fullName evidence="3">Uncharacterized protein</fullName>
    </submittedName>
</protein>
<keyword evidence="2" id="KW-0812">Transmembrane</keyword>
<keyword evidence="2" id="KW-0472">Membrane</keyword>
<dbReference type="AlphaFoldDB" id="X0S983"/>
<dbReference type="EMBL" id="BARS01009644">
    <property type="protein sequence ID" value="GAF77569.1"/>
    <property type="molecule type" value="Genomic_DNA"/>
</dbReference>
<feature type="region of interest" description="Disordered" evidence="1">
    <location>
        <begin position="120"/>
        <end position="140"/>
    </location>
</feature>